<name>A0ABS8K3M0_9BURK</name>
<feature type="transmembrane region" description="Helical" evidence="6">
    <location>
        <begin position="115"/>
        <end position="139"/>
    </location>
</feature>
<organism evidence="8 9">
    <name type="scientific">Paraburkholderia sejongensis</name>
    <dbReference type="NCBI Taxonomy" id="2886946"/>
    <lineage>
        <taxon>Bacteria</taxon>
        <taxon>Pseudomonadati</taxon>
        <taxon>Pseudomonadota</taxon>
        <taxon>Betaproteobacteria</taxon>
        <taxon>Burkholderiales</taxon>
        <taxon>Burkholderiaceae</taxon>
        <taxon>Paraburkholderia</taxon>
    </lineage>
</organism>
<gene>
    <name evidence="8" type="ORF">LJ656_29575</name>
</gene>
<reference evidence="8 9" key="1">
    <citation type="submission" date="2021-11" db="EMBL/GenBank/DDBJ databases">
        <authorList>
            <person name="Oh E.-T."/>
            <person name="Kim S.-B."/>
        </authorList>
    </citation>
    <scope>NUCLEOTIDE SEQUENCE [LARGE SCALE GENOMIC DNA]</scope>
    <source>
        <strain evidence="8 9">MMS20-SJTR3</strain>
    </source>
</reference>
<feature type="transmembrane region" description="Helical" evidence="6">
    <location>
        <begin position="20"/>
        <end position="38"/>
    </location>
</feature>
<keyword evidence="5 6" id="KW-0472">Membrane</keyword>
<keyword evidence="3 6" id="KW-0812">Transmembrane</keyword>
<feature type="transmembrane region" description="Helical" evidence="6">
    <location>
        <begin position="151"/>
        <end position="171"/>
    </location>
</feature>
<keyword evidence="9" id="KW-1185">Reference proteome</keyword>
<proteinExistence type="predicted"/>
<dbReference type="InterPro" id="IPR020846">
    <property type="entry name" value="MFS_dom"/>
</dbReference>
<evidence type="ECO:0000256" key="4">
    <source>
        <dbReference type="ARBA" id="ARBA00022989"/>
    </source>
</evidence>
<dbReference type="Proteomes" id="UP001431019">
    <property type="component" value="Unassembled WGS sequence"/>
</dbReference>
<comment type="caution">
    <text evidence="8">The sequence shown here is derived from an EMBL/GenBank/DDBJ whole genome shotgun (WGS) entry which is preliminary data.</text>
</comment>
<feature type="transmembrane region" description="Helical" evidence="6">
    <location>
        <begin position="315"/>
        <end position="335"/>
    </location>
</feature>
<dbReference type="CDD" id="cd17319">
    <property type="entry name" value="MFS_ExuT_GudP_like"/>
    <property type="match status" value="1"/>
</dbReference>
<comment type="subcellular location">
    <subcellularLocation>
        <location evidence="1">Membrane</location>
        <topology evidence="1">Multi-pass membrane protein</topology>
    </subcellularLocation>
</comment>
<evidence type="ECO:0000256" key="3">
    <source>
        <dbReference type="ARBA" id="ARBA00022692"/>
    </source>
</evidence>
<feature type="transmembrane region" description="Helical" evidence="6">
    <location>
        <begin position="58"/>
        <end position="79"/>
    </location>
</feature>
<evidence type="ECO:0000256" key="2">
    <source>
        <dbReference type="ARBA" id="ARBA00022448"/>
    </source>
</evidence>
<dbReference type="PANTHER" id="PTHR43791:SF36">
    <property type="entry name" value="TRANSPORTER, PUTATIVE (AFU_ORTHOLOGUE AFUA_6G08340)-RELATED"/>
    <property type="match status" value="1"/>
</dbReference>
<dbReference type="InterPro" id="IPR036259">
    <property type="entry name" value="MFS_trans_sf"/>
</dbReference>
<dbReference type="InterPro" id="IPR011701">
    <property type="entry name" value="MFS"/>
</dbReference>
<evidence type="ECO:0000313" key="9">
    <source>
        <dbReference type="Proteomes" id="UP001431019"/>
    </source>
</evidence>
<protein>
    <submittedName>
        <fullName evidence="8">MFS transporter</fullName>
    </submittedName>
</protein>
<dbReference type="PANTHER" id="PTHR43791">
    <property type="entry name" value="PERMEASE-RELATED"/>
    <property type="match status" value="1"/>
</dbReference>
<dbReference type="PROSITE" id="PS50850">
    <property type="entry name" value="MFS"/>
    <property type="match status" value="1"/>
</dbReference>
<evidence type="ECO:0000313" key="8">
    <source>
        <dbReference type="EMBL" id="MCC8396747.1"/>
    </source>
</evidence>
<feature type="transmembrane region" description="Helical" evidence="6">
    <location>
        <begin position="341"/>
        <end position="363"/>
    </location>
</feature>
<dbReference type="Pfam" id="PF07690">
    <property type="entry name" value="MFS_1"/>
    <property type="match status" value="1"/>
</dbReference>
<evidence type="ECO:0000259" key="7">
    <source>
        <dbReference type="PROSITE" id="PS50850"/>
    </source>
</evidence>
<sequence>MIPRVEPNDPRRAALLYRRVAWRLVTFLFVCYVVNFIDRVNISFAKLQFLQSLQLSEAAYGLAAGMLFLGYTAFVIPGMKLVGVIGARRTMSLLMCAWGICTVLLAFATTKHEFYLMRFFIGASEAAFAPCVILYLTYWFPHRLRGQMMSLFEISPTIAGIIGGPLAGWILQNFGHGTSLEGWQWLFVLEGVPSVALGVMAWWWLAERPANARWLSVDEARFIAADVQASLGTIARQSASFMEVARDPRVYGFAYVYFAIFWCLNVFGTWTPTLLRSAGLTTPLEIGIYSSVISLVSAVGAYLMSLHSDRRLERFWHIVVGAALTIVAFVLLPMFPNSPFASASVLCLGSVGIFTALSLFWTTPTICFAEHAARHALAIMASLGSIGGFLSSTVTGWLKTQSGNLDSALGVAAIVLATGMIALRFVLPNTPREHAPLESVAAGPSPD</sequence>
<dbReference type="RefSeq" id="WP_230513034.1">
    <property type="nucleotide sequence ID" value="NZ_JAJITD010000020.1"/>
</dbReference>
<feature type="domain" description="Major facilitator superfamily (MFS) profile" evidence="7">
    <location>
        <begin position="24"/>
        <end position="431"/>
    </location>
</feature>
<keyword evidence="2" id="KW-0813">Transport</keyword>
<feature type="transmembrane region" description="Helical" evidence="6">
    <location>
        <begin position="375"/>
        <end position="397"/>
    </location>
</feature>
<evidence type="ECO:0000256" key="6">
    <source>
        <dbReference type="SAM" id="Phobius"/>
    </source>
</evidence>
<feature type="transmembrane region" description="Helical" evidence="6">
    <location>
        <begin position="250"/>
        <end position="270"/>
    </location>
</feature>
<evidence type="ECO:0000256" key="1">
    <source>
        <dbReference type="ARBA" id="ARBA00004141"/>
    </source>
</evidence>
<feature type="transmembrane region" description="Helical" evidence="6">
    <location>
        <begin position="91"/>
        <end position="109"/>
    </location>
</feature>
<feature type="transmembrane region" description="Helical" evidence="6">
    <location>
        <begin position="183"/>
        <end position="205"/>
    </location>
</feature>
<dbReference type="SUPFAM" id="SSF103473">
    <property type="entry name" value="MFS general substrate transporter"/>
    <property type="match status" value="1"/>
</dbReference>
<dbReference type="Gene3D" id="1.20.1250.20">
    <property type="entry name" value="MFS general substrate transporter like domains"/>
    <property type="match status" value="2"/>
</dbReference>
<feature type="transmembrane region" description="Helical" evidence="6">
    <location>
        <begin position="286"/>
        <end position="303"/>
    </location>
</feature>
<keyword evidence="4 6" id="KW-1133">Transmembrane helix</keyword>
<dbReference type="EMBL" id="JAJITD010000020">
    <property type="protein sequence ID" value="MCC8396747.1"/>
    <property type="molecule type" value="Genomic_DNA"/>
</dbReference>
<feature type="transmembrane region" description="Helical" evidence="6">
    <location>
        <begin position="409"/>
        <end position="427"/>
    </location>
</feature>
<accession>A0ABS8K3M0</accession>
<evidence type="ECO:0000256" key="5">
    <source>
        <dbReference type="ARBA" id="ARBA00023136"/>
    </source>
</evidence>